<dbReference type="InterPro" id="IPR018511">
    <property type="entry name" value="Hemolysin-typ_Ca-bd_CS"/>
</dbReference>
<comment type="caution">
    <text evidence="4">The sequence shown here is derived from an EMBL/GenBank/DDBJ whole genome shotgun (WGS) entry which is preliminary data.</text>
</comment>
<evidence type="ECO:0000256" key="3">
    <source>
        <dbReference type="SAM" id="SignalP"/>
    </source>
</evidence>
<dbReference type="RefSeq" id="WP_310381218.1">
    <property type="nucleotide sequence ID" value="NZ_JAVDQL010000001.1"/>
</dbReference>
<dbReference type="PRINTS" id="PR00313">
    <property type="entry name" value="CABNDNGRPT"/>
</dbReference>
<dbReference type="PANTHER" id="PTHR38340">
    <property type="entry name" value="S-LAYER PROTEIN"/>
    <property type="match status" value="1"/>
</dbReference>
<dbReference type="PANTHER" id="PTHR38340:SF1">
    <property type="entry name" value="S-LAYER PROTEIN"/>
    <property type="match status" value="1"/>
</dbReference>
<feature type="signal peptide" evidence="3">
    <location>
        <begin position="1"/>
        <end position="31"/>
    </location>
</feature>
<dbReference type="PROSITE" id="PS00330">
    <property type="entry name" value="HEMOLYSIN_CALCIUM"/>
    <property type="match status" value="3"/>
</dbReference>
<accession>A0ABQ3XJK0</accession>
<name>A0ABQ3XJK0_9ACTN</name>
<feature type="chain" id="PRO_5046108503" description="Hemolysin-type calcium-binding region" evidence="3">
    <location>
        <begin position="32"/>
        <end position="326"/>
    </location>
</feature>
<gene>
    <name evidence="4" type="ORF">Aco03nite_070860</name>
</gene>
<evidence type="ECO:0000313" key="4">
    <source>
        <dbReference type="EMBL" id="GID58682.1"/>
    </source>
</evidence>
<comment type="subcellular location">
    <subcellularLocation>
        <location evidence="1">Secreted</location>
    </subcellularLocation>
</comment>
<evidence type="ECO:0000313" key="5">
    <source>
        <dbReference type="Proteomes" id="UP000612282"/>
    </source>
</evidence>
<evidence type="ECO:0000256" key="2">
    <source>
        <dbReference type="ARBA" id="ARBA00022525"/>
    </source>
</evidence>
<keyword evidence="5" id="KW-1185">Reference proteome</keyword>
<organism evidence="4 5">
    <name type="scientific">Actinoplanes couchii</name>
    <dbReference type="NCBI Taxonomy" id="403638"/>
    <lineage>
        <taxon>Bacteria</taxon>
        <taxon>Bacillati</taxon>
        <taxon>Actinomycetota</taxon>
        <taxon>Actinomycetes</taxon>
        <taxon>Micromonosporales</taxon>
        <taxon>Micromonosporaceae</taxon>
        <taxon>Actinoplanes</taxon>
    </lineage>
</organism>
<dbReference type="Pfam" id="PF00353">
    <property type="entry name" value="HemolysinCabind"/>
    <property type="match status" value="2"/>
</dbReference>
<reference evidence="4 5" key="1">
    <citation type="submission" date="2021-01" db="EMBL/GenBank/DDBJ databases">
        <title>Whole genome shotgun sequence of Actinoplanes couchii NBRC 106145.</title>
        <authorList>
            <person name="Komaki H."/>
            <person name="Tamura T."/>
        </authorList>
    </citation>
    <scope>NUCLEOTIDE SEQUENCE [LARGE SCALE GENOMIC DNA]</scope>
    <source>
        <strain evidence="4 5">NBRC 106145</strain>
    </source>
</reference>
<sequence length="326" mass="32548">MNVKYRRTLATLGLSTAVIATSALLASPAQAATSGLAKVVGTGTVQFQALMGKVNKVNVTISGRTVTITDVTAISAGKGCKRVNSKKVKCTTSGKTTKISVALGDKNDYVRNHTSVFMLAGGGAGNDTLIGGSGRDQLQGGTGNDKLYGNGGNDELFGESGADYISGGAGNDYIVAGSGNDTIYGGDGNDEIHGQAGNDTINTGPGTNTALGYSGNDKITGGSGRDFLIGNAGNDVLAGGAGDDVLVGEHYKVVSGKGVSQGSATAADKLYGSTHINGDICLSSSKKTSKSGCEYSTSVASASAASSSSVAPLQPSITRVEKLKIG</sequence>
<evidence type="ECO:0000256" key="1">
    <source>
        <dbReference type="ARBA" id="ARBA00004613"/>
    </source>
</evidence>
<proteinExistence type="predicted"/>
<dbReference type="InterPro" id="IPR050557">
    <property type="entry name" value="RTX_toxin/Mannuronan_C5-epim"/>
</dbReference>
<dbReference type="EMBL" id="BOMG01000088">
    <property type="protein sequence ID" value="GID58682.1"/>
    <property type="molecule type" value="Genomic_DNA"/>
</dbReference>
<dbReference type="SUPFAM" id="SSF51120">
    <property type="entry name" value="beta-Roll"/>
    <property type="match status" value="1"/>
</dbReference>
<protein>
    <recommendedName>
        <fullName evidence="6">Hemolysin-type calcium-binding region</fullName>
    </recommendedName>
</protein>
<dbReference type="InterPro" id="IPR011049">
    <property type="entry name" value="Serralysin-like_metalloprot_C"/>
</dbReference>
<keyword evidence="3" id="KW-0732">Signal</keyword>
<keyword evidence="2" id="KW-0964">Secreted</keyword>
<dbReference type="Proteomes" id="UP000612282">
    <property type="component" value="Unassembled WGS sequence"/>
</dbReference>
<dbReference type="InterPro" id="IPR001343">
    <property type="entry name" value="Hemolysn_Ca-bd"/>
</dbReference>
<dbReference type="Gene3D" id="2.150.10.10">
    <property type="entry name" value="Serralysin-like metalloprotease, C-terminal"/>
    <property type="match status" value="2"/>
</dbReference>
<evidence type="ECO:0008006" key="6">
    <source>
        <dbReference type="Google" id="ProtNLM"/>
    </source>
</evidence>